<dbReference type="PANTHER" id="PTHR11435:SF1">
    <property type="entry name" value="NADH-UBIQUINONE OXIDOREDUCTASE CHAIN 6"/>
    <property type="match status" value="1"/>
</dbReference>
<evidence type="ECO:0000256" key="9">
    <source>
        <dbReference type="ARBA" id="ARBA00022982"/>
    </source>
</evidence>
<feature type="transmembrane region" description="Helical" evidence="16">
    <location>
        <begin position="79"/>
        <end position="101"/>
    </location>
</feature>
<evidence type="ECO:0000256" key="13">
    <source>
        <dbReference type="ARBA" id="ARBA00023136"/>
    </source>
</evidence>
<geneLocation type="mitochondrion" evidence="17"/>
<feature type="transmembrane region" description="Helical" evidence="16">
    <location>
        <begin position="137"/>
        <end position="157"/>
    </location>
</feature>
<evidence type="ECO:0000256" key="4">
    <source>
        <dbReference type="ARBA" id="ARBA00021095"/>
    </source>
</evidence>
<keyword evidence="10 16" id="KW-1133">Transmembrane helix</keyword>
<evidence type="ECO:0000256" key="6">
    <source>
        <dbReference type="ARBA" id="ARBA00022660"/>
    </source>
</evidence>
<comment type="similarity">
    <text evidence="2">Belongs to the complex I subunit 6 family.</text>
</comment>
<keyword evidence="13 16" id="KW-0472">Membrane</keyword>
<comment type="subcellular location">
    <subcellularLocation>
        <location evidence="1">Mitochondrion membrane</location>
        <topology evidence="1">Multi-pass membrane protein</topology>
    </subcellularLocation>
</comment>
<evidence type="ECO:0000256" key="14">
    <source>
        <dbReference type="ARBA" id="ARBA00031019"/>
    </source>
</evidence>
<dbReference type="EC" id="7.1.1.2" evidence="3"/>
<keyword evidence="9" id="KW-0249">Electron transport</keyword>
<organism evidence="17">
    <name type="scientific">Teredus cylindricus</name>
    <name type="common">Bark beetle</name>
    <dbReference type="NCBI Taxonomy" id="295808"/>
    <lineage>
        <taxon>Eukaryota</taxon>
        <taxon>Metazoa</taxon>
        <taxon>Ecdysozoa</taxon>
        <taxon>Arthropoda</taxon>
        <taxon>Hexapoda</taxon>
        <taxon>Insecta</taxon>
        <taxon>Pterygota</taxon>
        <taxon>Neoptera</taxon>
        <taxon>Endopterygota</taxon>
        <taxon>Coleoptera</taxon>
        <taxon>Polyphaga</taxon>
        <taxon>Cucujiformia</taxon>
        <taxon>Coccinelloidea</taxon>
        <taxon>Bothrideridae</taxon>
        <taxon>Teredus</taxon>
    </lineage>
</organism>
<keyword evidence="6" id="KW-0679">Respiratory chain</keyword>
<keyword evidence="5" id="KW-0813">Transport</keyword>
<evidence type="ECO:0000256" key="2">
    <source>
        <dbReference type="ARBA" id="ARBA00005698"/>
    </source>
</evidence>
<evidence type="ECO:0000256" key="16">
    <source>
        <dbReference type="SAM" id="Phobius"/>
    </source>
</evidence>
<keyword evidence="12 17" id="KW-0496">Mitochondrion</keyword>
<keyword evidence="8" id="KW-1278">Translocase</keyword>
<evidence type="ECO:0000313" key="17">
    <source>
        <dbReference type="EMBL" id="AFQ62344.1"/>
    </source>
</evidence>
<accession>S4SUX9</accession>
<gene>
    <name evidence="17" type="primary">ND6</name>
</gene>
<evidence type="ECO:0000256" key="11">
    <source>
        <dbReference type="ARBA" id="ARBA00023027"/>
    </source>
</evidence>
<evidence type="ECO:0000256" key="10">
    <source>
        <dbReference type="ARBA" id="ARBA00022989"/>
    </source>
</evidence>
<evidence type="ECO:0000256" key="12">
    <source>
        <dbReference type="ARBA" id="ARBA00023128"/>
    </source>
</evidence>
<feature type="transmembrane region" description="Helical" evidence="16">
    <location>
        <begin position="48"/>
        <end position="67"/>
    </location>
</feature>
<dbReference type="GO" id="GO:0008137">
    <property type="term" value="F:NADH dehydrogenase (ubiquinone) activity"/>
    <property type="evidence" value="ECO:0007669"/>
    <property type="project" value="UniProtKB-EC"/>
</dbReference>
<comment type="catalytic activity">
    <reaction evidence="15">
        <text>a ubiquinone + NADH + 5 H(+)(in) = a ubiquinol + NAD(+) + 4 H(+)(out)</text>
        <dbReference type="Rhea" id="RHEA:29091"/>
        <dbReference type="Rhea" id="RHEA-COMP:9565"/>
        <dbReference type="Rhea" id="RHEA-COMP:9566"/>
        <dbReference type="ChEBI" id="CHEBI:15378"/>
        <dbReference type="ChEBI" id="CHEBI:16389"/>
        <dbReference type="ChEBI" id="CHEBI:17976"/>
        <dbReference type="ChEBI" id="CHEBI:57540"/>
        <dbReference type="ChEBI" id="CHEBI:57945"/>
        <dbReference type="EC" id="7.1.1.2"/>
    </reaction>
</comment>
<keyword evidence="11" id="KW-0520">NAD</keyword>
<dbReference type="GO" id="GO:0031966">
    <property type="term" value="C:mitochondrial membrane"/>
    <property type="evidence" value="ECO:0007669"/>
    <property type="project" value="UniProtKB-SubCell"/>
</dbReference>
<dbReference type="EMBL" id="JX313684">
    <property type="protein sequence ID" value="AFQ62344.1"/>
    <property type="molecule type" value="Genomic_DNA"/>
</dbReference>
<dbReference type="PANTHER" id="PTHR11435">
    <property type="entry name" value="NADH UBIQUINONE OXIDOREDUCTASE SUBUNIT ND6"/>
    <property type="match status" value="1"/>
</dbReference>
<evidence type="ECO:0000256" key="1">
    <source>
        <dbReference type="ARBA" id="ARBA00004225"/>
    </source>
</evidence>
<evidence type="ECO:0000256" key="8">
    <source>
        <dbReference type="ARBA" id="ARBA00022967"/>
    </source>
</evidence>
<evidence type="ECO:0000256" key="7">
    <source>
        <dbReference type="ARBA" id="ARBA00022692"/>
    </source>
</evidence>
<dbReference type="InterPro" id="IPR050269">
    <property type="entry name" value="ComplexI_Subunit6"/>
</dbReference>
<name>S4SUX9_TERCY</name>
<sequence length="168" mass="19904">MLCMMLIMSIINSTIFIFMKHPLSLGMILLIQTIQVSLIIGLFNLNYWFSYILMLVMVGGMLILFIYMTSIASNEKFKFSLNLSIYLMLISILMLMIYFIIDNNIISYNFNYNLMFNKENMNPNYSMSKFYNFPNNLIMYMIIIYLLITLIAIVKITKFSKKPLRQMF</sequence>
<evidence type="ECO:0000256" key="5">
    <source>
        <dbReference type="ARBA" id="ARBA00022448"/>
    </source>
</evidence>
<reference evidence="17" key="1">
    <citation type="submission" date="2012-07" db="EMBL/GenBank/DDBJ databases">
        <title>Mitogenomics of the Coleoptera under dense taxon sampling.</title>
        <authorList>
            <person name="Timmermans M.J.T.N."/>
            <person name="Lim J."/>
            <person name="Dodsworth S."/>
            <person name="Haran J."/>
            <person name="Ahrens D."/>
            <person name="Bocak L."/>
            <person name="London A."/>
            <person name="Culverwell L."/>
            <person name="Vogler A.P."/>
        </authorList>
    </citation>
    <scope>NUCLEOTIDE SEQUENCE</scope>
</reference>
<evidence type="ECO:0000256" key="3">
    <source>
        <dbReference type="ARBA" id="ARBA00012944"/>
    </source>
</evidence>
<feature type="transmembrane region" description="Helical" evidence="16">
    <location>
        <begin position="21"/>
        <end position="42"/>
    </location>
</feature>
<protein>
    <recommendedName>
        <fullName evidence="4">NADH-ubiquinone oxidoreductase chain 6</fullName>
        <ecNumber evidence="3">7.1.1.2</ecNumber>
    </recommendedName>
    <alternativeName>
        <fullName evidence="14">NADH dehydrogenase subunit 6</fullName>
    </alternativeName>
</protein>
<evidence type="ECO:0000256" key="15">
    <source>
        <dbReference type="ARBA" id="ARBA00049551"/>
    </source>
</evidence>
<proteinExistence type="inferred from homology"/>
<keyword evidence="7 16" id="KW-0812">Transmembrane</keyword>
<dbReference type="AlphaFoldDB" id="S4SUX9"/>